<organism evidence="1 2">
    <name type="scientific">Anopheles albimanus</name>
    <name type="common">New world malaria mosquito</name>
    <dbReference type="NCBI Taxonomy" id="7167"/>
    <lineage>
        <taxon>Eukaryota</taxon>
        <taxon>Metazoa</taxon>
        <taxon>Ecdysozoa</taxon>
        <taxon>Arthropoda</taxon>
        <taxon>Hexapoda</taxon>
        <taxon>Insecta</taxon>
        <taxon>Pterygota</taxon>
        <taxon>Neoptera</taxon>
        <taxon>Endopterygota</taxon>
        <taxon>Diptera</taxon>
        <taxon>Nematocera</taxon>
        <taxon>Culicoidea</taxon>
        <taxon>Culicidae</taxon>
        <taxon>Anophelinae</taxon>
        <taxon>Anopheles</taxon>
    </lineage>
</organism>
<name>A0A182F0Q6_ANOAL</name>
<reference evidence="1" key="2">
    <citation type="submission" date="2022-08" db="UniProtKB">
        <authorList>
            <consortium name="EnsemblMetazoa"/>
        </authorList>
    </citation>
    <scope>IDENTIFICATION</scope>
    <source>
        <strain evidence="1">STECLA/ALBI9_A</strain>
    </source>
</reference>
<dbReference type="VEuPathDB" id="VectorBase:AALB20_038043"/>
<proteinExistence type="predicted"/>
<evidence type="ECO:0000313" key="1">
    <source>
        <dbReference type="EnsemblMetazoa" id="AALB000029-PA"/>
    </source>
</evidence>
<keyword evidence="2" id="KW-1185">Reference proteome</keyword>
<dbReference type="Gene3D" id="3.80.10.10">
    <property type="entry name" value="Ribonuclease Inhibitor"/>
    <property type="match status" value="1"/>
</dbReference>
<reference evidence="1 2" key="1">
    <citation type="journal article" date="2017" name="G3 (Bethesda)">
        <title>The Physical Genome Mapping of Anopheles albimanus Corrected Scaffold Misassemblies and Identified Interarm Rearrangements in Genus Anopheles.</title>
        <authorList>
            <person name="Artemov G.N."/>
            <person name="Peery A.N."/>
            <person name="Jiang X."/>
            <person name="Tu Z."/>
            <person name="Stegniy V.N."/>
            <person name="Sharakhova M.V."/>
            <person name="Sharakhov I.V."/>
        </authorList>
    </citation>
    <scope>NUCLEOTIDE SEQUENCE [LARGE SCALE GENOMIC DNA]</scope>
    <source>
        <strain evidence="1 2">ALBI9_A</strain>
    </source>
</reference>
<evidence type="ECO:0000313" key="2">
    <source>
        <dbReference type="Proteomes" id="UP000069272"/>
    </source>
</evidence>
<dbReference type="Proteomes" id="UP000069272">
    <property type="component" value="Chromosome 2L"/>
</dbReference>
<dbReference type="SUPFAM" id="SSF52058">
    <property type="entry name" value="L domain-like"/>
    <property type="match status" value="1"/>
</dbReference>
<dbReference type="EnsemblMetazoa" id="AALB000029-RA">
    <property type="protein sequence ID" value="AALB000029-PA"/>
    <property type="gene ID" value="AALB000029"/>
</dbReference>
<dbReference type="AlphaFoldDB" id="A0A182F0Q6"/>
<sequence length="121" mass="14182">MYSLELEPPQTQHDTHDWTLEPFYKVAGTQQRERLPGSLVRNVSNGANNHREIPYCLTTMPNIREIKFDMNRITHFDFYWTASLEYLNSIDLSFNLAMVGNPIDCSWTTREKNKAIQRTNS</sequence>
<accession>A0A182F0Q6</accession>
<dbReference type="InterPro" id="IPR032675">
    <property type="entry name" value="LRR_dom_sf"/>
</dbReference>
<dbReference type="VEuPathDB" id="VectorBase:AALB000029"/>
<protein>
    <submittedName>
        <fullName evidence="1">Uncharacterized protein</fullName>
    </submittedName>
</protein>